<protein>
    <submittedName>
        <fullName evidence="1">Uncharacterized protein</fullName>
    </submittedName>
</protein>
<proteinExistence type="predicted"/>
<reference evidence="1" key="1">
    <citation type="submission" date="2020-04" db="EMBL/GenBank/DDBJ databases">
        <authorList>
            <person name="Chiriac C."/>
            <person name="Salcher M."/>
            <person name="Ghai R."/>
            <person name="Kavagutti S V."/>
        </authorList>
    </citation>
    <scope>NUCLEOTIDE SEQUENCE</scope>
</reference>
<name>A0A6J5MQ96_9CAUD</name>
<evidence type="ECO:0000313" key="1">
    <source>
        <dbReference type="EMBL" id="CAB4149305.1"/>
    </source>
</evidence>
<dbReference type="EMBL" id="LR796510">
    <property type="protein sequence ID" value="CAB4149305.1"/>
    <property type="molecule type" value="Genomic_DNA"/>
</dbReference>
<sequence length="124" mass="14441">MMGMLEKLKDMQGKWHLVERVVEVDGEYFTFTQDRDTMVVTGVHGEAYARLSCRVPGQPAPEGWFWLRNWSENEEFWNKVSHHFELGDKKVQVSPYVETVAARFLLHGYLKGDSHDEHSKEDNG</sequence>
<dbReference type="EMBL" id="LR797211">
    <property type="protein sequence ID" value="CAB4194393.1"/>
    <property type="molecule type" value="Genomic_DNA"/>
</dbReference>
<organism evidence="1">
    <name type="scientific">uncultured Caudovirales phage</name>
    <dbReference type="NCBI Taxonomy" id="2100421"/>
    <lineage>
        <taxon>Viruses</taxon>
        <taxon>Duplodnaviria</taxon>
        <taxon>Heunggongvirae</taxon>
        <taxon>Uroviricota</taxon>
        <taxon>Caudoviricetes</taxon>
        <taxon>Peduoviridae</taxon>
        <taxon>Maltschvirus</taxon>
        <taxon>Maltschvirus maltsch</taxon>
    </lineage>
</organism>
<evidence type="ECO:0000313" key="2">
    <source>
        <dbReference type="EMBL" id="CAB4189899.1"/>
    </source>
</evidence>
<dbReference type="EMBL" id="LR797158">
    <property type="protein sequence ID" value="CAB4189899.1"/>
    <property type="molecule type" value="Genomic_DNA"/>
</dbReference>
<accession>A0A6J5MQ96</accession>
<evidence type="ECO:0000313" key="3">
    <source>
        <dbReference type="EMBL" id="CAB4194393.1"/>
    </source>
</evidence>
<gene>
    <name evidence="2" type="ORF">UFOVP1191_21</name>
    <name evidence="3" type="ORF">UFOVP1252_38</name>
    <name evidence="1" type="ORF">UFOVP529_83</name>
</gene>